<dbReference type="PANTHER" id="PTHR23416">
    <property type="entry name" value="SIALIC ACID SYNTHASE-RELATED"/>
    <property type="match status" value="1"/>
</dbReference>
<dbReference type="InterPro" id="IPR051159">
    <property type="entry name" value="Hexapeptide_acetyltransf"/>
</dbReference>
<proteinExistence type="inferred from homology"/>
<evidence type="ECO:0000313" key="3">
    <source>
        <dbReference type="EMBL" id="MBB5039602.1"/>
    </source>
</evidence>
<reference evidence="3 4" key="1">
    <citation type="submission" date="2020-08" db="EMBL/GenBank/DDBJ databases">
        <title>Genomic Encyclopedia of Type Strains, Phase IV (KMG-IV): sequencing the most valuable type-strain genomes for metagenomic binning, comparative biology and taxonomic classification.</title>
        <authorList>
            <person name="Goeker M."/>
        </authorList>
    </citation>
    <scope>NUCLEOTIDE SEQUENCE [LARGE SCALE GENOMIC DNA]</scope>
    <source>
        <strain evidence="3 4">DSM 12251</strain>
    </source>
</reference>
<dbReference type="RefSeq" id="WP_184211536.1">
    <property type="nucleotide sequence ID" value="NZ_JACHIF010000009.1"/>
</dbReference>
<comment type="similarity">
    <text evidence="1">Belongs to the transferase hexapeptide repeat family.</text>
</comment>
<dbReference type="GO" id="GO:0008374">
    <property type="term" value="F:O-acyltransferase activity"/>
    <property type="evidence" value="ECO:0007669"/>
    <property type="project" value="TreeGrafter"/>
</dbReference>
<keyword evidence="3" id="KW-0012">Acyltransferase</keyword>
<keyword evidence="2 3" id="KW-0808">Transferase</keyword>
<dbReference type="EC" id="2.3.1.-" evidence="3"/>
<evidence type="ECO:0000256" key="1">
    <source>
        <dbReference type="ARBA" id="ARBA00007274"/>
    </source>
</evidence>
<dbReference type="SUPFAM" id="SSF51161">
    <property type="entry name" value="Trimeric LpxA-like enzymes"/>
    <property type="match status" value="1"/>
</dbReference>
<organism evidence="3 4">
    <name type="scientific">Prosthecobacter dejongeii</name>
    <dbReference type="NCBI Taxonomy" id="48465"/>
    <lineage>
        <taxon>Bacteria</taxon>
        <taxon>Pseudomonadati</taxon>
        <taxon>Verrucomicrobiota</taxon>
        <taxon>Verrucomicrobiia</taxon>
        <taxon>Verrucomicrobiales</taxon>
        <taxon>Verrucomicrobiaceae</taxon>
        <taxon>Prosthecobacter</taxon>
    </lineage>
</organism>
<sequence length="186" mass="20859">MISSSTEQNRLAVKYSPQEKALRVLWMLGRVVFEWSPRPCFGFRRWWLRLFGAQVGKAVNIYPSAHIYYPWNLEIGDWSCIGEWALVYNLGRVKIGEHVTISQRVHLCAGTHDYRSMEMPLIKLPIVIESSAWICADAFVGPDVTVAEGSVVGARAVVMKDVSAWVVVAGNPATIIKQRVVKDAIS</sequence>
<evidence type="ECO:0000313" key="4">
    <source>
        <dbReference type="Proteomes" id="UP000534294"/>
    </source>
</evidence>
<comment type="caution">
    <text evidence="3">The sequence shown here is derived from an EMBL/GenBank/DDBJ whole genome shotgun (WGS) entry which is preliminary data.</text>
</comment>
<dbReference type="CDD" id="cd05825">
    <property type="entry name" value="LbH_wcaF_like"/>
    <property type="match status" value="1"/>
</dbReference>
<dbReference type="EMBL" id="JACHIF010000009">
    <property type="protein sequence ID" value="MBB5039602.1"/>
    <property type="molecule type" value="Genomic_DNA"/>
</dbReference>
<dbReference type="Proteomes" id="UP000534294">
    <property type="component" value="Unassembled WGS sequence"/>
</dbReference>
<gene>
    <name evidence="3" type="ORF">HNQ64_003877</name>
</gene>
<accession>A0A7W8DRM4</accession>
<dbReference type="GO" id="GO:0005829">
    <property type="term" value="C:cytosol"/>
    <property type="evidence" value="ECO:0007669"/>
    <property type="project" value="TreeGrafter"/>
</dbReference>
<dbReference type="AlphaFoldDB" id="A0A7W8DRM4"/>
<keyword evidence="4" id="KW-1185">Reference proteome</keyword>
<dbReference type="PANTHER" id="PTHR23416:SF23">
    <property type="entry name" value="ACETYLTRANSFERASE C18B11.09C-RELATED"/>
    <property type="match status" value="1"/>
</dbReference>
<name>A0A7W8DRM4_9BACT</name>
<evidence type="ECO:0000256" key="2">
    <source>
        <dbReference type="ARBA" id="ARBA00022679"/>
    </source>
</evidence>
<dbReference type="Gene3D" id="2.160.10.10">
    <property type="entry name" value="Hexapeptide repeat proteins"/>
    <property type="match status" value="1"/>
</dbReference>
<protein>
    <submittedName>
        <fullName evidence="3">Putative colanic acid biosynthesis acetyltransferase WcaF</fullName>
        <ecNumber evidence="3">2.3.1.-</ecNumber>
    </submittedName>
</protein>
<dbReference type="InterPro" id="IPR011004">
    <property type="entry name" value="Trimer_LpxA-like_sf"/>
</dbReference>